<dbReference type="Proteomes" id="UP000317716">
    <property type="component" value="Unassembled WGS sequence"/>
</dbReference>
<sequence length="274" mass="29705">MKNRQRGSRPPQCPRSPGAAAPTGHGAACRKRVEPSGAPGAPLTSLANAGRLAVVGGTLDYDLKLAPIALIAALSIAATYDPVRDLRLPTTPKFKPPEIGVLFASDFSEGLRGWVPDRDSVWSVRNGSLRADLPDGRQLRSFIYAGSPSWTDYAVDADVLAARGVDKGVVVRVEDESGIAVDLRGPGYEDVVLHRREWKMGRADVQNANGVWHHIRIEARGHRYRVWIDDALLIDREDPHRAPTRGRIALAAYTGGTGQCTVYYDNVIVTSLAP</sequence>
<evidence type="ECO:0000259" key="2">
    <source>
        <dbReference type="Pfam" id="PF06439"/>
    </source>
</evidence>
<reference evidence="3 4" key="1">
    <citation type="journal article" date="2019" name="Nat. Microbiol.">
        <title>Mediterranean grassland soil C-N compound turnover is dependent on rainfall and depth, and is mediated by genomically divergent microorganisms.</title>
        <authorList>
            <person name="Diamond S."/>
            <person name="Andeer P.F."/>
            <person name="Li Z."/>
            <person name="Crits-Christoph A."/>
            <person name="Burstein D."/>
            <person name="Anantharaman K."/>
            <person name="Lane K.R."/>
            <person name="Thomas B.C."/>
            <person name="Pan C."/>
            <person name="Northen T.R."/>
            <person name="Banfield J.F."/>
        </authorList>
    </citation>
    <scope>NUCLEOTIDE SEQUENCE [LARGE SCALE GENOMIC DNA]</scope>
    <source>
        <strain evidence="3">WS_2</strain>
    </source>
</reference>
<dbReference type="AlphaFoldDB" id="A0A538T907"/>
<dbReference type="InterPro" id="IPR010496">
    <property type="entry name" value="AL/BT2_dom"/>
</dbReference>
<dbReference type="GO" id="GO:0016787">
    <property type="term" value="F:hydrolase activity"/>
    <property type="evidence" value="ECO:0007669"/>
    <property type="project" value="InterPro"/>
</dbReference>
<organism evidence="3 4">
    <name type="scientific">Eiseniibacteriota bacterium</name>
    <dbReference type="NCBI Taxonomy" id="2212470"/>
    <lineage>
        <taxon>Bacteria</taxon>
        <taxon>Candidatus Eiseniibacteriota</taxon>
    </lineage>
</organism>
<protein>
    <submittedName>
        <fullName evidence="3">DUF1080 domain-containing protein</fullName>
    </submittedName>
</protein>
<evidence type="ECO:0000256" key="1">
    <source>
        <dbReference type="SAM" id="MobiDB-lite"/>
    </source>
</evidence>
<proteinExistence type="predicted"/>
<gene>
    <name evidence="3" type="ORF">E6K72_00990</name>
</gene>
<name>A0A538T907_UNCEI</name>
<evidence type="ECO:0000313" key="3">
    <source>
        <dbReference type="EMBL" id="TMQ60123.1"/>
    </source>
</evidence>
<accession>A0A538T907</accession>
<dbReference type="EMBL" id="VBOS01000030">
    <property type="protein sequence ID" value="TMQ60123.1"/>
    <property type="molecule type" value="Genomic_DNA"/>
</dbReference>
<feature type="domain" description="3-keto-alpha-glucoside-1,2-lyase/3-keto-2-hydroxy-glucal hydratase" evidence="2">
    <location>
        <begin position="110"/>
        <end position="268"/>
    </location>
</feature>
<comment type="caution">
    <text evidence="3">The sequence shown here is derived from an EMBL/GenBank/DDBJ whole genome shotgun (WGS) entry which is preliminary data.</text>
</comment>
<feature type="region of interest" description="Disordered" evidence="1">
    <location>
        <begin position="1"/>
        <end position="42"/>
    </location>
</feature>
<dbReference type="Gene3D" id="2.60.120.560">
    <property type="entry name" value="Exo-inulinase, domain 1"/>
    <property type="match status" value="1"/>
</dbReference>
<dbReference type="Pfam" id="PF06439">
    <property type="entry name" value="3keto-disac_hyd"/>
    <property type="match status" value="1"/>
</dbReference>
<evidence type="ECO:0000313" key="4">
    <source>
        <dbReference type="Proteomes" id="UP000317716"/>
    </source>
</evidence>
<feature type="compositionally biased region" description="Low complexity" evidence="1">
    <location>
        <begin position="17"/>
        <end position="27"/>
    </location>
</feature>